<dbReference type="Gene3D" id="3.40.50.300">
    <property type="entry name" value="P-loop containing nucleotide triphosphate hydrolases"/>
    <property type="match status" value="2"/>
</dbReference>
<dbReference type="PIRSF" id="PIRSF034888">
    <property type="entry name" value="P-loop_UCP034888"/>
    <property type="match status" value="1"/>
</dbReference>
<name>A0ABT4CE38_9ACTN</name>
<dbReference type="InterPro" id="IPR051396">
    <property type="entry name" value="Bact_Antivir_Def_Nuclease"/>
</dbReference>
<dbReference type="InterPro" id="IPR014592">
    <property type="entry name" value="P-loop_UCP034888"/>
</dbReference>
<keyword evidence="4" id="KW-1185">Reference proteome</keyword>
<dbReference type="Pfam" id="PF12476">
    <property type="entry name" value="DUF3696"/>
    <property type="match status" value="1"/>
</dbReference>
<dbReference type="Pfam" id="PF13304">
    <property type="entry name" value="AAA_21"/>
    <property type="match status" value="1"/>
</dbReference>
<dbReference type="InterPro" id="IPR027417">
    <property type="entry name" value="P-loop_NTPase"/>
</dbReference>
<dbReference type="EMBL" id="JAPPUX010000003">
    <property type="protein sequence ID" value="MCY4727240.1"/>
    <property type="molecule type" value="Genomic_DNA"/>
</dbReference>
<dbReference type="InterPro" id="IPR003959">
    <property type="entry name" value="ATPase_AAA_core"/>
</dbReference>
<protein>
    <submittedName>
        <fullName evidence="3">DUF3696 domain-containing protein</fullName>
    </submittedName>
</protein>
<dbReference type="RefSeq" id="WP_268112225.1">
    <property type="nucleotide sequence ID" value="NZ_JAPPUX010000003.1"/>
</dbReference>
<organism evidence="3 4">
    <name type="scientific">Nocardioides pini</name>
    <dbReference type="NCBI Taxonomy" id="2975053"/>
    <lineage>
        <taxon>Bacteria</taxon>
        <taxon>Bacillati</taxon>
        <taxon>Actinomycetota</taxon>
        <taxon>Actinomycetes</taxon>
        <taxon>Propionibacteriales</taxon>
        <taxon>Nocardioidaceae</taxon>
        <taxon>Nocardioides</taxon>
    </lineage>
</organism>
<dbReference type="PANTHER" id="PTHR43581">
    <property type="entry name" value="ATP/GTP PHOSPHATASE"/>
    <property type="match status" value="1"/>
</dbReference>
<evidence type="ECO:0000313" key="3">
    <source>
        <dbReference type="EMBL" id="MCY4727240.1"/>
    </source>
</evidence>
<gene>
    <name evidence="3" type="ORF">NYO98_13210</name>
</gene>
<dbReference type="Proteomes" id="UP001074726">
    <property type="component" value="Unassembled WGS sequence"/>
</dbReference>
<evidence type="ECO:0000313" key="4">
    <source>
        <dbReference type="Proteomes" id="UP001074726"/>
    </source>
</evidence>
<feature type="domain" description="DUF3696" evidence="1">
    <location>
        <begin position="305"/>
        <end position="346"/>
    </location>
</feature>
<accession>A0ABT4CE38</accession>
<comment type="caution">
    <text evidence="3">The sequence shown here is derived from an EMBL/GenBank/DDBJ whole genome shotgun (WGS) entry which is preliminary data.</text>
</comment>
<sequence>MVRLRNFKRFLDQSFVLTGLTVLTGLNSSGKSTLVQSLLLAHQAGLSPGDRVPLNAKPGLRLGQPVDLLALDATTTTVEVEIDVDESTTAWAFETQFDGFEDASYVLCDDARAPTFRPIYLGAERLGPRTSHGSAPAVSATVGDIELGDDGRFVAHALAVHARRDVAPDLVHPNQPRVTTLASQTEAWMSELVGAIQFEARLVPRTDITTLHVRSSSLGDWLLPTNVGFGISYALPVIVAGLTARPGDLLVIDSPEAHLHPAAQSAVARFLARVSSCGVQVIVETHSDHVLNGIRRSVVSGEVASDTVTIHFLAGRAEPERITIDQRGRPDHWPAGFFDQMEVDLRSITRPRPTDR</sequence>
<proteinExistence type="predicted"/>
<dbReference type="PANTHER" id="PTHR43581:SF2">
    <property type="entry name" value="EXCINUCLEASE ATPASE SUBUNIT"/>
    <property type="match status" value="1"/>
</dbReference>
<feature type="domain" description="ATPase AAA-type core" evidence="2">
    <location>
        <begin position="20"/>
        <end position="292"/>
    </location>
</feature>
<dbReference type="SUPFAM" id="SSF52540">
    <property type="entry name" value="P-loop containing nucleoside triphosphate hydrolases"/>
    <property type="match status" value="1"/>
</dbReference>
<dbReference type="InterPro" id="IPR022532">
    <property type="entry name" value="DUF3696"/>
</dbReference>
<reference evidence="3" key="1">
    <citation type="submission" date="2022-08" db="EMBL/GenBank/DDBJ databases">
        <title>Genome sequencing of Nocardioides sp. STR2.</title>
        <authorList>
            <person name="So Y."/>
        </authorList>
    </citation>
    <scope>NUCLEOTIDE SEQUENCE</scope>
    <source>
        <strain evidence="3">STR2</strain>
    </source>
</reference>
<evidence type="ECO:0000259" key="2">
    <source>
        <dbReference type="Pfam" id="PF13304"/>
    </source>
</evidence>
<evidence type="ECO:0000259" key="1">
    <source>
        <dbReference type="Pfam" id="PF12476"/>
    </source>
</evidence>